<protein>
    <submittedName>
        <fullName evidence="2">Uncharacterized protein</fullName>
    </submittedName>
</protein>
<dbReference type="Proteomes" id="UP001519460">
    <property type="component" value="Unassembled WGS sequence"/>
</dbReference>
<feature type="region of interest" description="Disordered" evidence="1">
    <location>
        <begin position="51"/>
        <end position="94"/>
    </location>
</feature>
<accession>A0ABD0KS87</accession>
<keyword evidence="3" id="KW-1185">Reference proteome</keyword>
<organism evidence="2 3">
    <name type="scientific">Batillaria attramentaria</name>
    <dbReference type="NCBI Taxonomy" id="370345"/>
    <lineage>
        <taxon>Eukaryota</taxon>
        <taxon>Metazoa</taxon>
        <taxon>Spiralia</taxon>
        <taxon>Lophotrochozoa</taxon>
        <taxon>Mollusca</taxon>
        <taxon>Gastropoda</taxon>
        <taxon>Caenogastropoda</taxon>
        <taxon>Sorbeoconcha</taxon>
        <taxon>Cerithioidea</taxon>
        <taxon>Batillariidae</taxon>
        <taxon>Batillaria</taxon>
    </lineage>
</organism>
<evidence type="ECO:0000313" key="2">
    <source>
        <dbReference type="EMBL" id="KAK7490079.1"/>
    </source>
</evidence>
<gene>
    <name evidence="2" type="ORF">BaRGS_00018601</name>
</gene>
<feature type="compositionally biased region" description="Polar residues" evidence="1">
    <location>
        <begin position="81"/>
        <end position="94"/>
    </location>
</feature>
<evidence type="ECO:0000256" key="1">
    <source>
        <dbReference type="SAM" id="MobiDB-lite"/>
    </source>
</evidence>
<proteinExistence type="predicted"/>
<dbReference type="AlphaFoldDB" id="A0ABD0KS87"/>
<sequence>MQNCLTTLPDRTVLPDGSKVQTQTLSWPKSTSVTKVCSDTPRLNFSNCPLAKASNTGLETSKTSDKGTARKIVHPTRANRAPTQMTKENTGLTH</sequence>
<reference evidence="2 3" key="1">
    <citation type="journal article" date="2023" name="Sci. Data">
        <title>Genome assembly of the Korean intertidal mud-creeper Batillaria attramentaria.</title>
        <authorList>
            <person name="Patra A.K."/>
            <person name="Ho P.T."/>
            <person name="Jun S."/>
            <person name="Lee S.J."/>
            <person name="Kim Y."/>
            <person name="Won Y.J."/>
        </authorList>
    </citation>
    <scope>NUCLEOTIDE SEQUENCE [LARGE SCALE GENOMIC DNA]</scope>
    <source>
        <strain evidence="2">Wonlab-2016</strain>
    </source>
</reference>
<feature type="compositionally biased region" description="Polar residues" evidence="1">
    <location>
        <begin position="51"/>
        <end position="61"/>
    </location>
</feature>
<comment type="caution">
    <text evidence="2">The sequence shown here is derived from an EMBL/GenBank/DDBJ whole genome shotgun (WGS) entry which is preliminary data.</text>
</comment>
<dbReference type="EMBL" id="JACVVK020000130">
    <property type="protein sequence ID" value="KAK7490079.1"/>
    <property type="molecule type" value="Genomic_DNA"/>
</dbReference>
<evidence type="ECO:0000313" key="3">
    <source>
        <dbReference type="Proteomes" id="UP001519460"/>
    </source>
</evidence>
<name>A0ABD0KS87_9CAEN</name>